<dbReference type="Pfam" id="PF02775">
    <property type="entry name" value="TPP_enzyme_C"/>
    <property type="match status" value="1"/>
</dbReference>
<dbReference type="GO" id="GO:0000287">
    <property type="term" value="F:magnesium ion binding"/>
    <property type="evidence" value="ECO:0007669"/>
    <property type="project" value="InterPro"/>
</dbReference>
<dbReference type="SUPFAM" id="SSF52467">
    <property type="entry name" value="DHS-like NAD/FAD-binding domain"/>
    <property type="match status" value="1"/>
</dbReference>
<dbReference type="RefSeq" id="WP_182156926.1">
    <property type="nucleotide sequence ID" value="NZ_JACEZU010000014.1"/>
</dbReference>
<evidence type="ECO:0000259" key="5">
    <source>
        <dbReference type="Pfam" id="PF02775"/>
    </source>
</evidence>
<reference evidence="7 8" key="1">
    <citation type="submission" date="2020-07" db="EMBL/GenBank/DDBJ databases">
        <title>Novel species isolated from subtropical streams in China.</title>
        <authorList>
            <person name="Lu H."/>
        </authorList>
    </citation>
    <scope>NUCLEOTIDE SEQUENCE [LARGE SCALE GENOMIC DNA]</scope>
    <source>
        <strain evidence="7 8">LX47W</strain>
    </source>
</reference>
<dbReference type="PANTHER" id="PTHR18968:SF9">
    <property type="entry name" value="3D-(3,5_4)-TRIHYDROXYCYCLOHEXANE-1,2-DIONE HYDROLASE"/>
    <property type="match status" value="1"/>
</dbReference>
<dbReference type="GO" id="GO:0102481">
    <property type="term" value="F:3D-(3,5/4)-trihydroxycyclohexane-1,2-dione hydrolase activity"/>
    <property type="evidence" value="ECO:0007669"/>
    <property type="project" value="UniProtKB-EC"/>
</dbReference>
<protein>
    <submittedName>
        <fullName evidence="7">3D-(3,5/4)-trihydroxycyclohexane-1,2-dione acylhydrolase (Decyclizing)</fullName>
        <ecNumber evidence="7">3.7.1.22</ecNumber>
    </submittedName>
</protein>
<dbReference type="InterPro" id="IPR012000">
    <property type="entry name" value="Thiamin_PyroP_enz_cen_dom"/>
</dbReference>
<dbReference type="InterPro" id="IPR030817">
    <property type="entry name" value="Myo_inos_IolD"/>
</dbReference>
<evidence type="ECO:0000256" key="3">
    <source>
        <dbReference type="RuleBase" id="RU362132"/>
    </source>
</evidence>
<evidence type="ECO:0000313" key="8">
    <source>
        <dbReference type="Proteomes" id="UP000573499"/>
    </source>
</evidence>
<dbReference type="GO" id="GO:0019310">
    <property type="term" value="P:inositol catabolic process"/>
    <property type="evidence" value="ECO:0007669"/>
    <property type="project" value="InterPro"/>
</dbReference>
<dbReference type="PROSITE" id="PS00187">
    <property type="entry name" value="TPP_ENZYMES"/>
    <property type="match status" value="1"/>
</dbReference>
<dbReference type="EC" id="3.7.1.22" evidence="7"/>
<dbReference type="GO" id="GO:0005948">
    <property type="term" value="C:acetolactate synthase complex"/>
    <property type="evidence" value="ECO:0007669"/>
    <property type="project" value="TreeGrafter"/>
</dbReference>
<sequence>MSALPDRTGRTGRTVRLTMAQALVRYLAALRVATETGAEPLFGGAFAIFGHGNVAGLGEALYQQRESFPTYRAHNEQGMAHAAIAYAKAHMRRRMMAVTTSIGPGATNLLTAAALAHVNRLPVLLLPGDVFVSRAPDPVLQQVEDFTDGSVSANDAFKPLSRYFDRIVYPEQLLTALPRAVAVLTDAAQCGPVTLALPQDVQTMAYDYPDEFFQPPLVRFRSVQPQDEELAEAAALLAGARQPLIVAGGGVLYGQAGAALRAFAERHGVPVAETQAGKGALPWDHPLQLGAIGVTGAPAANLLAGQADLVLAVGTRLQDFTTGSHTLFAQAQLLSLNVNAFDGLKRRGLGLLSDAKLGLERLSDRLGDWRAAEAWTARAQSQAREWRATVDAITARREVALPYDGEVIGAVQRSAPDSAGRDIVVCAAGTLPAELHKLWRTSSPGGYHMEYGYSCMGYEIAGGLGVKMARPDAEVVVMVGDGSYLMMNSELATSVMLGRKLIVVVLDNRGYGCINRLQQAVGGAPFNNLFDDCLQDGPGMPSIDFAMHARSLGAMAENVKTIPELEAALARARAADRSYLVCIATDPSRTTSEGGCWWEVAVPEVSEREQVRQARQAYEQDKQAQRNNQ</sequence>
<comment type="caution">
    <text evidence="7">The sequence shown here is derived from an EMBL/GenBank/DDBJ whole genome shotgun (WGS) entry which is preliminary data.</text>
</comment>
<dbReference type="InterPro" id="IPR011766">
    <property type="entry name" value="TPP_enzyme_TPP-bd"/>
</dbReference>
<feature type="domain" description="Thiamine pyrophosphate enzyme TPP-binding" evidence="5">
    <location>
        <begin position="428"/>
        <end position="581"/>
    </location>
</feature>
<dbReference type="Gene3D" id="3.40.50.970">
    <property type="match status" value="2"/>
</dbReference>
<dbReference type="GO" id="GO:0050660">
    <property type="term" value="F:flavin adenine dinucleotide binding"/>
    <property type="evidence" value="ECO:0007669"/>
    <property type="project" value="TreeGrafter"/>
</dbReference>
<evidence type="ECO:0000259" key="4">
    <source>
        <dbReference type="Pfam" id="PF00205"/>
    </source>
</evidence>
<feature type="domain" description="Thiamine pyrophosphate enzyme central" evidence="4">
    <location>
        <begin position="230"/>
        <end position="362"/>
    </location>
</feature>
<proteinExistence type="inferred from homology"/>
<name>A0A7W2FED3_9BURK</name>
<keyword evidence="2 3" id="KW-0786">Thiamine pyrophosphate</keyword>
<dbReference type="GO" id="GO:0009097">
    <property type="term" value="P:isoleucine biosynthetic process"/>
    <property type="evidence" value="ECO:0007669"/>
    <property type="project" value="TreeGrafter"/>
</dbReference>
<evidence type="ECO:0000313" key="7">
    <source>
        <dbReference type="EMBL" id="MBA5690141.1"/>
    </source>
</evidence>
<dbReference type="AlphaFoldDB" id="A0A7W2FED3"/>
<feature type="domain" description="Thiamine pyrophosphate enzyme N-terminal TPP-binding" evidence="6">
    <location>
        <begin position="54"/>
        <end position="141"/>
    </location>
</feature>
<dbReference type="InterPro" id="IPR045229">
    <property type="entry name" value="TPP_enz"/>
</dbReference>
<keyword evidence="7" id="KW-0378">Hydrolase</keyword>
<dbReference type="Pfam" id="PF00205">
    <property type="entry name" value="TPP_enzyme_M"/>
    <property type="match status" value="1"/>
</dbReference>
<dbReference type="InterPro" id="IPR000399">
    <property type="entry name" value="TPP-bd_CS"/>
</dbReference>
<evidence type="ECO:0000256" key="2">
    <source>
        <dbReference type="ARBA" id="ARBA00023052"/>
    </source>
</evidence>
<dbReference type="InterPro" id="IPR029061">
    <property type="entry name" value="THDP-binding"/>
</dbReference>
<dbReference type="SUPFAM" id="SSF52518">
    <property type="entry name" value="Thiamin diphosphate-binding fold (THDP-binding)"/>
    <property type="match status" value="2"/>
</dbReference>
<dbReference type="Pfam" id="PF02776">
    <property type="entry name" value="TPP_enzyme_N"/>
    <property type="match status" value="1"/>
</dbReference>
<evidence type="ECO:0000256" key="1">
    <source>
        <dbReference type="ARBA" id="ARBA00007812"/>
    </source>
</evidence>
<dbReference type="PANTHER" id="PTHR18968">
    <property type="entry name" value="THIAMINE PYROPHOSPHATE ENZYMES"/>
    <property type="match status" value="1"/>
</dbReference>
<accession>A0A7W2FED3</accession>
<organism evidence="7 8">
    <name type="scientific">Rugamonas apoptosis</name>
    <dbReference type="NCBI Taxonomy" id="2758570"/>
    <lineage>
        <taxon>Bacteria</taxon>
        <taxon>Pseudomonadati</taxon>
        <taxon>Pseudomonadota</taxon>
        <taxon>Betaproteobacteria</taxon>
        <taxon>Burkholderiales</taxon>
        <taxon>Oxalobacteraceae</taxon>
        <taxon>Telluria group</taxon>
        <taxon>Rugamonas</taxon>
    </lineage>
</organism>
<dbReference type="Proteomes" id="UP000573499">
    <property type="component" value="Unassembled WGS sequence"/>
</dbReference>
<dbReference type="GO" id="GO:0003984">
    <property type="term" value="F:acetolactate synthase activity"/>
    <property type="evidence" value="ECO:0007669"/>
    <property type="project" value="TreeGrafter"/>
</dbReference>
<evidence type="ECO:0000259" key="6">
    <source>
        <dbReference type="Pfam" id="PF02776"/>
    </source>
</evidence>
<dbReference type="InterPro" id="IPR029035">
    <property type="entry name" value="DHS-like_NAD/FAD-binding_dom"/>
</dbReference>
<dbReference type="Gene3D" id="3.40.50.1220">
    <property type="entry name" value="TPP-binding domain"/>
    <property type="match status" value="1"/>
</dbReference>
<comment type="similarity">
    <text evidence="1 3">Belongs to the TPP enzyme family.</text>
</comment>
<dbReference type="GO" id="GO:0030976">
    <property type="term" value="F:thiamine pyrophosphate binding"/>
    <property type="evidence" value="ECO:0007669"/>
    <property type="project" value="InterPro"/>
</dbReference>
<dbReference type="EMBL" id="JACEZU010000014">
    <property type="protein sequence ID" value="MBA5690141.1"/>
    <property type="molecule type" value="Genomic_DNA"/>
</dbReference>
<dbReference type="NCBIfam" id="TIGR04377">
    <property type="entry name" value="myo_inos_iolD"/>
    <property type="match status" value="1"/>
</dbReference>
<gene>
    <name evidence="7" type="primary">iolD</name>
    <name evidence="7" type="ORF">H3H39_24130</name>
</gene>
<dbReference type="CDD" id="cd07035">
    <property type="entry name" value="TPP_PYR_POX_like"/>
    <property type="match status" value="1"/>
</dbReference>
<dbReference type="InterPro" id="IPR012001">
    <property type="entry name" value="Thiamin_PyroP_enz_TPP-bd_dom"/>
</dbReference>
<dbReference type="GO" id="GO:0009099">
    <property type="term" value="P:L-valine biosynthetic process"/>
    <property type="evidence" value="ECO:0007669"/>
    <property type="project" value="TreeGrafter"/>
</dbReference>
<keyword evidence="8" id="KW-1185">Reference proteome</keyword>